<dbReference type="Gene3D" id="3.40.50.720">
    <property type="entry name" value="NAD(P)-binding Rossmann-like Domain"/>
    <property type="match status" value="1"/>
</dbReference>
<dbReference type="Pfam" id="PF13561">
    <property type="entry name" value="adh_short_C2"/>
    <property type="match status" value="1"/>
</dbReference>
<reference evidence="4" key="1">
    <citation type="submission" date="2017-05" db="EMBL/GenBank/DDBJ databases">
        <authorList>
            <person name="Rodrigo-Torres L."/>
            <person name="Arahal R. D."/>
            <person name="Lucena T."/>
        </authorList>
    </citation>
    <scope>NUCLEOTIDE SEQUENCE [LARGE SCALE GENOMIC DNA]</scope>
    <source>
        <strain evidence="4">CECT 8621</strain>
    </source>
</reference>
<dbReference type="OrthoDB" id="9789398at2"/>
<dbReference type="Proteomes" id="UP000202922">
    <property type="component" value="Unassembled WGS sequence"/>
</dbReference>
<evidence type="ECO:0000313" key="4">
    <source>
        <dbReference type="Proteomes" id="UP000202922"/>
    </source>
</evidence>
<dbReference type="FunFam" id="3.40.50.720:FF:000084">
    <property type="entry name" value="Short-chain dehydrogenase reductase"/>
    <property type="match status" value="1"/>
</dbReference>
<dbReference type="RefSeq" id="WP_093968556.1">
    <property type="nucleotide sequence ID" value="NZ_FXYE01000002.1"/>
</dbReference>
<proteinExistence type="inferred from homology"/>
<keyword evidence="4" id="KW-1185">Reference proteome</keyword>
<dbReference type="SMART" id="SM00822">
    <property type="entry name" value="PKS_KR"/>
    <property type="match status" value="1"/>
</dbReference>
<keyword evidence="3" id="KW-0560">Oxidoreductase</keyword>
<dbReference type="AlphaFoldDB" id="A0A238KMZ3"/>
<dbReference type="NCBIfam" id="NF005559">
    <property type="entry name" value="PRK07231.1"/>
    <property type="match status" value="1"/>
</dbReference>
<dbReference type="PANTHER" id="PTHR43943:SF2">
    <property type="entry name" value="DEHYDROGENASE_REDUCTASE 4"/>
    <property type="match status" value="1"/>
</dbReference>
<dbReference type="PRINTS" id="PR00081">
    <property type="entry name" value="GDHRDH"/>
</dbReference>
<evidence type="ECO:0000256" key="1">
    <source>
        <dbReference type="ARBA" id="ARBA00006484"/>
    </source>
</evidence>
<dbReference type="EC" id="1.1.1.159" evidence="3"/>
<accession>A0A238KMZ3</accession>
<dbReference type="InterPro" id="IPR057326">
    <property type="entry name" value="KR_dom"/>
</dbReference>
<protein>
    <submittedName>
        <fullName evidence="3">7-alpha-hydroxysteroid dehydrogenase</fullName>
        <ecNumber evidence="3">1.1.1.159</ecNumber>
    </submittedName>
</protein>
<evidence type="ECO:0000313" key="3">
    <source>
        <dbReference type="EMBL" id="SMX44219.1"/>
    </source>
</evidence>
<name>A0A238KMZ3_9RHOB</name>
<evidence type="ECO:0000259" key="2">
    <source>
        <dbReference type="SMART" id="SM00822"/>
    </source>
</evidence>
<feature type="domain" description="Ketoreductase" evidence="2">
    <location>
        <begin position="7"/>
        <end position="187"/>
    </location>
</feature>
<dbReference type="SUPFAM" id="SSF51735">
    <property type="entry name" value="NAD(P)-binding Rossmann-fold domains"/>
    <property type="match status" value="1"/>
</dbReference>
<dbReference type="InterPro" id="IPR002347">
    <property type="entry name" value="SDR_fam"/>
</dbReference>
<gene>
    <name evidence="3" type="primary">hdhA</name>
    <name evidence="3" type="ORF">COL8621_02501</name>
</gene>
<comment type="similarity">
    <text evidence="1">Belongs to the short-chain dehydrogenases/reductases (SDR) family.</text>
</comment>
<organism evidence="3 4">
    <name type="scientific">Actibacterium lipolyticum</name>
    <dbReference type="NCBI Taxonomy" id="1524263"/>
    <lineage>
        <taxon>Bacteria</taxon>
        <taxon>Pseudomonadati</taxon>
        <taxon>Pseudomonadota</taxon>
        <taxon>Alphaproteobacteria</taxon>
        <taxon>Rhodobacterales</taxon>
        <taxon>Roseobacteraceae</taxon>
        <taxon>Actibacterium</taxon>
    </lineage>
</organism>
<sequence>MFNLKDKVAIVTGSSRGIGRAIAEDFAAAGAKVVVSSRTEEACAPVVDTIAKSGGTAINVPCHIGKKEQLQALVDETLKVFGRIDILICNAAINPTYGPMSDLTDEAFDKIMGTNVRSTFNLCNLVLPGMAENGGGTVVILSSIAGLRGNAVIGAYGMSKAAEAALARNLAVEWGPKNIRVNALAPGLVKTDFARALWEDPVRLERAENATPLRRIGEPRDIAGVAMFLASDAAAYVTGQTIVADGGETIC</sequence>
<dbReference type="InterPro" id="IPR036291">
    <property type="entry name" value="NAD(P)-bd_dom_sf"/>
</dbReference>
<dbReference type="PANTHER" id="PTHR43943">
    <property type="entry name" value="DEHYDROGENASE/REDUCTASE (SDR FAMILY) MEMBER 4"/>
    <property type="match status" value="1"/>
</dbReference>
<dbReference type="CDD" id="cd05233">
    <property type="entry name" value="SDR_c"/>
    <property type="match status" value="1"/>
</dbReference>
<dbReference type="GO" id="GO:0008709">
    <property type="term" value="F:cholate 7-alpha-dehydrogenase (NAD+) activity"/>
    <property type="evidence" value="ECO:0007669"/>
    <property type="project" value="UniProtKB-EC"/>
</dbReference>
<dbReference type="PRINTS" id="PR00080">
    <property type="entry name" value="SDRFAMILY"/>
</dbReference>
<dbReference type="EMBL" id="FXYE01000002">
    <property type="protein sequence ID" value="SMX44219.1"/>
    <property type="molecule type" value="Genomic_DNA"/>
</dbReference>